<dbReference type="AlphaFoldDB" id="R7QMA4"/>
<gene>
    <name evidence="2" type="ORF">CHC_T00006815001</name>
</gene>
<name>R7QMA4_CHOCR</name>
<dbReference type="PhylomeDB" id="R7QMA4"/>
<dbReference type="InterPro" id="IPR036397">
    <property type="entry name" value="RNaseH_sf"/>
</dbReference>
<dbReference type="KEGG" id="ccp:CHC_T00006815001"/>
<organism evidence="2 3">
    <name type="scientific">Chondrus crispus</name>
    <name type="common">Carrageen Irish moss</name>
    <name type="synonym">Polymorpha crispa</name>
    <dbReference type="NCBI Taxonomy" id="2769"/>
    <lineage>
        <taxon>Eukaryota</taxon>
        <taxon>Rhodophyta</taxon>
        <taxon>Florideophyceae</taxon>
        <taxon>Rhodymeniophycidae</taxon>
        <taxon>Gigartinales</taxon>
        <taxon>Gigartinaceae</taxon>
        <taxon>Chondrus</taxon>
    </lineage>
</organism>
<dbReference type="OMA" id="WINISVD"/>
<proteinExistence type="predicted"/>
<dbReference type="Gene3D" id="3.30.420.10">
    <property type="entry name" value="Ribonuclease H-like superfamily/Ribonuclease H"/>
    <property type="match status" value="1"/>
</dbReference>
<dbReference type="EMBL" id="HG002060">
    <property type="protein sequence ID" value="CDF39637.1"/>
    <property type="molecule type" value="Genomic_DNA"/>
</dbReference>
<dbReference type="OrthoDB" id="164332at2759"/>
<dbReference type="InterPro" id="IPR038717">
    <property type="entry name" value="Tc1-like_DDE_dom"/>
</dbReference>
<protein>
    <recommendedName>
        <fullName evidence="1">Tc1-like transposase DDE domain-containing protein</fullName>
    </recommendedName>
</protein>
<sequence length="107" mass="12713">MATWVFQQDGASMHRSTFTRSWLTERSVRTIDWPAKSPYLNIIQNIWGIMARRVYARQRQFDKIAQLKEVIEEVWATTRCEVLQKQYRSIPRCMLAVLDSKGRATKY</sequence>
<reference evidence="3" key="1">
    <citation type="journal article" date="2013" name="Proc. Natl. Acad. Sci. U.S.A.">
        <title>Genome structure and metabolic features in the red seaweed Chondrus crispus shed light on evolution of the Archaeplastida.</title>
        <authorList>
            <person name="Collen J."/>
            <person name="Porcel B."/>
            <person name="Carre W."/>
            <person name="Ball S.G."/>
            <person name="Chaparro C."/>
            <person name="Tonon T."/>
            <person name="Barbeyron T."/>
            <person name="Michel G."/>
            <person name="Noel B."/>
            <person name="Valentin K."/>
            <person name="Elias M."/>
            <person name="Artiguenave F."/>
            <person name="Arun A."/>
            <person name="Aury J.M."/>
            <person name="Barbosa-Neto J.F."/>
            <person name="Bothwell J.H."/>
            <person name="Bouget F.Y."/>
            <person name="Brillet L."/>
            <person name="Cabello-Hurtado F."/>
            <person name="Capella-Gutierrez S."/>
            <person name="Charrier B."/>
            <person name="Cladiere L."/>
            <person name="Cock J.M."/>
            <person name="Coelho S.M."/>
            <person name="Colleoni C."/>
            <person name="Czjzek M."/>
            <person name="Da Silva C."/>
            <person name="Delage L."/>
            <person name="Denoeud F."/>
            <person name="Deschamps P."/>
            <person name="Dittami S.M."/>
            <person name="Gabaldon T."/>
            <person name="Gachon C.M."/>
            <person name="Groisillier A."/>
            <person name="Herve C."/>
            <person name="Jabbari K."/>
            <person name="Katinka M."/>
            <person name="Kloareg B."/>
            <person name="Kowalczyk N."/>
            <person name="Labadie K."/>
            <person name="Leblanc C."/>
            <person name="Lopez P.J."/>
            <person name="McLachlan D.H."/>
            <person name="Meslet-Cladiere L."/>
            <person name="Moustafa A."/>
            <person name="Nehr Z."/>
            <person name="Nyvall Collen P."/>
            <person name="Panaud O."/>
            <person name="Partensky F."/>
            <person name="Poulain J."/>
            <person name="Rensing S.A."/>
            <person name="Rousvoal S."/>
            <person name="Samson G."/>
            <person name="Symeonidi A."/>
            <person name="Weissenbach J."/>
            <person name="Zambounis A."/>
            <person name="Wincker P."/>
            <person name="Boyen C."/>
        </authorList>
    </citation>
    <scope>NUCLEOTIDE SEQUENCE [LARGE SCALE GENOMIC DNA]</scope>
    <source>
        <strain evidence="3">cv. Stackhouse</strain>
    </source>
</reference>
<dbReference type="GeneID" id="17317645"/>
<dbReference type="GO" id="GO:0003676">
    <property type="term" value="F:nucleic acid binding"/>
    <property type="evidence" value="ECO:0007669"/>
    <property type="project" value="InterPro"/>
</dbReference>
<feature type="domain" description="Tc1-like transposase DDE" evidence="1">
    <location>
        <begin position="8"/>
        <end position="68"/>
    </location>
</feature>
<evidence type="ECO:0000259" key="1">
    <source>
        <dbReference type="Pfam" id="PF13358"/>
    </source>
</evidence>
<dbReference type="Gramene" id="CDF39637">
    <property type="protein sequence ID" value="CDF39637"/>
    <property type="gene ID" value="CHC_T00006815001"/>
</dbReference>
<dbReference type="Pfam" id="PF13358">
    <property type="entry name" value="DDE_3"/>
    <property type="match status" value="1"/>
</dbReference>
<evidence type="ECO:0000313" key="2">
    <source>
        <dbReference type="EMBL" id="CDF39637.1"/>
    </source>
</evidence>
<keyword evidence="3" id="KW-1185">Reference proteome</keyword>
<dbReference type="Proteomes" id="UP000012073">
    <property type="component" value="Unassembled WGS sequence"/>
</dbReference>
<accession>R7QMA4</accession>
<dbReference type="RefSeq" id="XP_005709931.1">
    <property type="nucleotide sequence ID" value="XM_005709874.1"/>
</dbReference>
<evidence type="ECO:0000313" key="3">
    <source>
        <dbReference type="Proteomes" id="UP000012073"/>
    </source>
</evidence>